<gene>
    <name evidence="1" type="ORF">G3I67_13775</name>
</gene>
<organism evidence="1">
    <name type="scientific">Sheuella amnicola</name>
    <dbReference type="NCBI Taxonomy" id="2707330"/>
    <lineage>
        <taxon>Bacteria</taxon>
        <taxon>Pseudomonadati</taxon>
        <taxon>Pseudomonadota</taxon>
        <taxon>Betaproteobacteria</taxon>
        <taxon>Burkholderiales</taxon>
        <taxon>Alcaligenaceae</taxon>
        <taxon>Sheuella</taxon>
    </lineage>
</organism>
<dbReference type="RefSeq" id="WP_163656118.1">
    <property type="nucleotide sequence ID" value="NZ_JAAGRN010000011.1"/>
</dbReference>
<reference evidence="1" key="1">
    <citation type="submission" date="2020-02" db="EMBL/GenBank/DDBJ databases">
        <authorList>
            <person name="Chen W.-M."/>
        </authorList>
    </citation>
    <scope>NUCLEOTIDE SEQUENCE</scope>
    <source>
        <strain evidence="1">NBD-18</strain>
    </source>
</reference>
<dbReference type="AlphaFoldDB" id="A0A6B2R5K6"/>
<dbReference type="EMBL" id="JAAGRN010000011">
    <property type="protein sequence ID" value="NDY84297.1"/>
    <property type="molecule type" value="Genomic_DNA"/>
</dbReference>
<evidence type="ECO:0000313" key="1">
    <source>
        <dbReference type="EMBL" id="NDY84297.1"/>
    </source>
</evidence>
<accession>A0A6B2R5K6</accession>
<name>A0A6B2R5K6_9BURK</name>
<sequence length="172" mass="19399">MGEMWLKRYLLNETSAKGETYLTLQSPFGLTLDDERQEGNNCERLNDKLETIETINTLNERGAVRERMAFPDQIEIGTKFCLFKKAIFDQSGQLIGGGTRTFELLKPEHAQHPVLCLSDSVYRGQEAEYAAGQHILLEVRPNEGLTLSYVVFDGASPESTLTFKTYDSQALQ</sequence>
<comment type="caution">
    <text evidence="1">The sequence shown here is derived from an EMBL/GenBank/DDBJ whole genome shotgun (WGS) entry which is preliminary data.</text>
</comment>
<protein>
    <submittedName>
        <fullName evidence="1">Uncharacterized protein</fullName>
    </submittedName>
</protein>
<proteinExistence type="predicted"/>